<sequence>MKVLNDKNSFGLVSISLHWLMAVLILLAYISIEMHDFFDKGTDARAFADYLHHVVGLSILALVIVRLAFKLMQKSPTYLSNDPMQIKLATIMHWVLYGFMFIMPVLGWLTLSAEGKELIILGAQLPQLVTANHDLAEIFEESHEIIGQFGYLLIGVHALAGLLHHYLFQDATLLRMLGKKADQHNTPDNNPELVKN</sequence>
<dbReference type="InterPro" id="IPR052168">
    <property type="entry name" value="Cytochrome_b561_oxidase"/>
</dbReference>
<feature type="transmembrane region" description="Helical" evidence="13">
    <location>
        <begin position="50"/>
        <end position="69"/>
    </location>
</feature>
<evidence type="ECO:0000313" key="15">
    <source>
        <dbReference type="EMBL" id="MBO1927187.1"/>
    </source>
</evidence>
<evidence type="ECO:0000259" key="14">
    <source>
        <dbReference type="Pfam" id="PF01292"/>
    </source>
</evidence>
<evidence type="ECO:0000256" key="3">
    <source>
        <dbReference type="ARBA" id="ARBA00022448"/>
    </source>
</evidence>
<evidence type="ECO:0000256" key="1">
    <source>
        <dbReference type="ARBA" id="ARBA00001970"/>
    </source>
</evidence>
<keyword evidence="6 13" id="KW-0812">Transmembrane</keyword>
<dbReference type="PANTHER" id="PTHR30529">
    <property type="entry name" value="CYTOCHROME B561"/>
    <property type="match status" value="1"/>
</dbReference>
<feature type="transmembrane region" description="Helical" evidence="13">
    <location>
        <begin position="90"/>
        <end position="111"/>
    </location>
</feature>
<accession>A0ABS3Q4H8</accession>
<comment type="cofactor">
    <cofactor evidence="1">
        <name>heme b</name>
        <dbReference type="ChEBI" id="CHEBI:60344"/>
    </cofactor>
</comment>
<evidence type="ECO:0000256" key="4">
    <source>
        <dbReference type="ARBA" id="ARBA00022475"/>
    </source>
</evidence>
<comment type="similarity">
    <text evidence="12">Belongs to the cytochrome b561 family.</text>
</comment>
<evidence type="ECO:0000256" key="13">
    <source>
        <dbReference type="SAM" id="Phobius"/>
    </source>
</evidence>
<keyword evidence="4" id="KW-1003">Cell membrane</keyword>
<name>A0ABS3Q4H8_9GAMM</name>
<gene>
    <name evidence="15" type="ORF">J3998_06315</name>
</gene>
<dbReference type="InterPro" id="IPR016174">
    <property type="entry name" value="Di-haem_cyt_TM"/>
</dbReference>
<keyword evidence="16" id="KW-1185">Reference proteome</keyword>
<keyword evidence="3" id="KW-0813">Transport</keyword>
<evidence type="ECO:0000256" key="10">
    <source>
        <dbReference type="ARBA" id="ARBA00023004"/>
    </source>
</evidence>
<evidence type="ECO:0000256" key="5">
    <source>
        <dbReference type="ARBA" id="ARBA00022617"/>
    </source>
</evidence>
<comment type="subcellular location">
    <subcellularLocation>
        <location evidence="2">Cell membrane</location>
        <topology evidence="2">Multi-pass membrane protein</topology>
    </subcellularLocation>
</comment>
<evidence type="ECO:0000256" key="8">
    <source>
        <dbReference type="ARBA" id="ARBA00022982"/>
    </source>
</evidence>
<dbReference type="EMBL" id="JAGETV010000008">
    <property type="protein sequence ID" value="MBO1927187.1"/>
    <property type="molecule type" value="Genomic_DNA"/>
</dbReference>
<evidence type="ECO:0000256" key="2">
    <source>
        <dbReference type="ARBA" id="ARBA00004651"/>
    </source>
</evidence>
<organism evidence="15 16">
    <name type="scientific">Thiomicrorhabdus marina</name>
    <dbReference type="NCBI Taxonomy" id="2818442"/>
    <lineage>
        <taxon>Bacteria</taxon>
        <taxon>Pseudomonadati</taxon>
        <taxon>Pseudomonadota</taxon>
        <taxon>Gammaproteobacteria</taxon>
        <taxon>Thiotrichales</taxon>
        <taxon>Piscirickettsiaceae</taxon>
        <taxon>Thiomicrorhabdus</taxon>
    </lineage>
</organism>
<dbReference type="SUPFAM" id="SSF81342">
    <property type="entry name" value="Transmembrane di-heme cytochromes"/>
    <property type="match status" value="1"/>
</dbReference>
<comment type="caution">
    <text evidence="15">The sequence shown here is derived from an EMBL/GenBank/DDBJ whole genome shotgun (WGS) entry which is preliminary data.</text>
</comment>
<feature type="transmembrane region" description="Helical" evidence="13">
    <location>
        <begin position="12"/>
        <end position="30"/>
    </location>
</feature>
<reference evidence="15 16" key="1">
    <citation type="submission" date="2021-03" db="EMBL/GenBank/DDBJ databases">
        <title>Thiomicrorhabdus sp.nov.,novel sulfur-oxidizing bacteria isolated from coastal sediment.</title>
        <authorList>
            <person name="Liu X."/>
        </authorList>
    </citation>
    <scope>NUCLEOTIDE SEQUENCE [LARGE SCALE GENOMIC DNA]</scope>
    <source>
        <strain evidence="15 16">6S2-11</strain>
    </source>
</reference>
<evidence type="ECO:0000313" key="16">
    <source>
        <dbReference type="Proteomes" id="UP000664835"/>
    </source>
</evidence>
<proteinExistence type="inferred from homology"/>
<evidence type="ECO:0000256" key="6">
    <source>
        <dbReference type="ARBA" id="ARBA00022692"/>
    </source>
</evidence>
<feature type="domain" description="Cytochrome b561 bacterial/Ni-hydrogenase" evidence="14">
    <location>
        <begin position="10"/>
        <end position="178"/>
    </location>
</feature>
<evidence type="ECO:0000256" key="7">
    <source>
        <dbReference type="ARBA" id="ARBA00022723"/>
    </source>
</evidence>
<dbReference type="Proteomes" id="UP000664835">
    <property type="component" value="Unassembled WGS sequence"/>
</dbReference>
<keyword evidence="7" id="KW-0479">Metal-binding</keyword>
<keyword evidence="10" id="KW-0408">Iron</keyword>
<dbReference type="Pfam" id="PF01292">
    <property type="entry name" value="Ni_hydr_CYTB"/>
    <property type="match status" value="1"/>
</dbReference>
<protein>
    <submittedName>
        <fullName evidence="15">Cytochrome b</fullName>
    </submittedName>
</protein>
<keyword evidence="9 13" id="KW-1133">Transmembrane helix</keyword>
<evidence type="ECO:0000256" key="12">
    <source>
        <dbReference type="ARBA" id="ARBA00037975"/>
    </source>
</evidence>
<dbReference type="RefSeq" id="WP_208148723.1">
    <property type="nucleotide sequence ID" value="NZ_JAGETV010000008.1"/>
</dbReference>
<keyword evidence="5" id="KW-0349">Heme</keyword>
<keyword evidence="8" id="KW-0249">Electron transport</keyword>
<dbReference type="PANTHER" id="PTHR30529:SF3">
    <property type="entry name" value="CYTOCHROME B561 HOMOLOG 1"/>
    <property type="match status" value="1"/>
</dbReference>
<feature type="transmembrane region" description="Helical" evidence="13">
    <location>
        <begin position="149"/>
        <end position="168"/>
    </location>
</feature>
<evidence type="ECO:0000256" key="11">
    <source>
        <dbReference type="ARBA" id="ARBA00023136"/>
    </source>
</evidence>
<dbReference type="InterPro" id="IPR011577">
    <property type="entry name" value="Cyt_b561_bac/Ni-Hgenase"/>
</dbReference>
<keyword evidence="11 13" id="KW-0472">Membrane</keyword>
<evidence type="ECO:0000256" key="9">
    <source>
        <dbReference type="ARBA" id="ARBA00022989"/>
    </source>
</evidence>